<gene>
    <name evidence="1" type="ORF">CLV85_1380</name>
</gene>
<keyword evidence="2" id="KW-1185">Reference proteome</keyword>
<comment type="caution">
    <text evidence="1">The sequence shown here is derived from an EMBL/GenBank/DDBJ whole genome shotgun (WGS) entry which is preliminary data.</text>
</comment>
<evidence type="ECO:0008006" key="3">
    <source>
        <dbReference type="Google" id="ProtNLM"/>
    </source>
</evidence>
<proteinExistence type="predicted"/>
<protein>
    <recommendedName>
        <fullName evidence="3">Very-short-patch-repair endonuclease</fullName>
    </recommendedName>
</protein>
<dbReference type="EMBL" id="PGFH01000001">
    <property type="protein sequence ID" value="PJJ82189.1"/>
    <property type="molecule type" value="Genomic_DNA"/>
</dbReference>
<dbReference type="Proteomes" id="UP000231742">
    <property type="component" value="Unassembled WGS sequence"/>
</dbReference>
<reference evidence="1 2" key="1">
    <citation type="submission" date="2017-11" db="EMBL/GenBank/DDBJ databases">
        <title>Genomic Encyclopedia of Archaeal and Bacterial Type Strains, Phase II (KMG-II): From Individual Species to Whole Genera.</title>
        <authorList>
            <person name="Goeker M."/>
        </authorList>
    </citation>
    <scope>NUCLEOTIDE SEQUENCE [LARGE SCALE GENOMIC DNA]</scope>
    <source>
        <strain evidence="1 2">DSM 16400</strain>
    </source>
</reference>
<accession>A0A2M9D900</accession>
<evidence type="ECO:0000313" key="2">
    <source>
        <dbReference type="Proteomes" id="UP000231742"/>
    </source>
</evidence>
<sequence>MMDVRELVDELGGLAQKQQLVARGVRDCDLTRAVRRGEVVRARQGWYSTAAESEPRLRAVRVGGRLTGVSAIADWGGWVLGDQPLHVSVVQNAARLRSPRNRRRPLSNHSGVRVHWDPAEVNDQGTNWHVSVFDALKRTILDESLETAVAAVDWALHTGRIDGFDFERLILALPLGKRKIRSWIDARCESLPESLARTRLRLHGHRVEIQIPVGLKRIDLVVNGIVGLEIDGRQFHAHTFEEDHLKAIEITIAGFHAMSISARMVFTQWELFLQGLDSAMAFHSQSGFGNSGDPTFSEIRRQRKREF</sequence>
<name>A0A2M9D900_9MICO</name>
<evidence type="ECO:0000313" key="1">
    <source>
        <dbReference type="EMBL" id="PJJ82189.1"/>
    </source>
</evidence>
<dbReference type="AlphaFoldDB" id="A0A2M9D900"/>
<dbReference type="RefSeq" id="WP_189621816.1">
    <property type="nucleotide sequence ID" value="NZ_BMZU01000001.1"/>
</dbReference>
<organism evidence="1 2">
    <name type="scientific">Salinibacterium amurskyense</name>
    <dbReference type="NCBI Taxonomy" id="205941"/>
    <lineage>
        <taxon>Bacteria</taxon>
        <taxon>Bacillati</taxon>
        <taxon>Actinomycetota</taxon>
        <taxon>Actinomycetes</taxon>
        <taxon>Micrococcales</taxon>
        <taxon>Microbacteriaceae</taxon>
        <taxon>Salinibacterium</taxon>
    </lineage>
</organism>